<accession>A1RYC8</accession>
<dbReference type="KEGG" id="tpe:Tpen_0807"/>
<dbReference type="EnsemblBacteria" id="ABL78208">
    <property type="protein sequence ID" value="ABL78208"/>
    <property type="gene ID" value="Tpen_0807"/>
</dbReference>
<dbReference type="InterPro" id="IPR011011">
    <property type="entry name" value="Znf_FYVE_PHD"/>
</dbReference>
<feature type="domain" description="Thaumarchaeal output" evidence="1">
    <location>
        <begin position="20"/>
        <end position="198"/>
    </location>
</feature>
<dbReference type="Pfam" id="PF18551">
    <property type="entry name" value="TackOD1"/>
    <property type="match status" value="1"/>
</dbReference>
<dbReference type="InterPro" id="IPR040572">
    <property type="entry name" value="TackOD1"/>
</dbReference>
<evidence type="ECO:0000313" key="2">
    <source>
        <dbReference type="EMBL" id="ABL78208.1"/>
    </source>
</evidence>
<dbReference type="OrthoDB" id="371870at2157"/>
<dbReference type="Proteomes" id="UP000000641">
    <property type="component" value="Chromosome"/>
</dbReference>
<name>A1RYC8_THEPD</name>
<dbReference type="RefSeq" id="WP_011752473.1">
    <property type="nucleotide sequence ID" value="NC_008698.1"/>
</dbReference>
<evidence type="ECO:0000313" key="3">
    <source>
        <dbReference type="Proteomes" id="UP000000641"/>
    </source>
</evidence>
<protein>
    <recommendedName>
        <fullName evidence="1">Thaumarchaeal output domain-containing protein</fullName>
    </recommendedName>
</protein>
<gene>
    <name evidence="2" type="ordered locus">Tpen_0807</name>
</gene>
<dbReference type="GeneID" id="4602138"/>
<keyword evidence="3" id="KW-1185">Reference proteome</keyword>
<dbReference type="EMBL" id="CP000505">
    <property type="protein sequence ID" value="ABL78208.1"/>
    <property type="molecule type" value="Genomic_DNA"/>
</dbReference>
<proteinExistence type="predicted"/>
<dbReference type="eggNOG" id="arCOG06883">
    <property type="taxonomic scope" value="Archaea"/>
</dbReference>
<dbReference type="AlphaFoldDB" id="A1RYC8"/>
<sequence>MAGGGTARLEASEVELLRNLARALQDLVVYLVESNLGEISIEIGKKDHPVKSIADKYRVPLDTLLEEGVKRGFLKAFPADKLVFCPKCGGFSFKVRYACPNCGSFDVERNTLFSHVTCGFIGVLEEAPRTVTGKVQCPKCKRELVREGDDWVKLSSTWRCRSCGTSFSYPVASLECASCGERFDDKRAEYRAVMRYSVDKKAVSEAFSQIFNKRVAEVLASQGYVVKPAAEATAMSGVTRKASLIAEKRGVRLYVHNIFPREGNVESAKDEVFNVYGSALDDATRRIIVAVNTPTQVARRPENVETIEGRSLEEAIRKLQEKLRGEK</sequence>
<organism evidence="2 3">
    <name type="scientific">Thermofilum pendens (strain DSM 2475 / Hrk 5)</name>
    <dbReference type="NCBI Taxonomy" id="368408"/>
    <lineage>
        <taxon>Archaea</taxon>
        <taxon>Thermoproteota</taxon>
        <taxon>Thermoprotei</taxon>
        <taxon>Thermofilales</taxon>
        <taxon>Thermofilaceae</taxon>
        <taxon>Thermofilum</taxon>
    </lineage>
</organism>
<dbReference type="HOGENOM" id="CLU_917091_0_0_2"/>
<evidence type="ECO:0000259" key="1">
    <source>
        <dbReference type="Pfam" id="PF18551"/>
    </source>
</evidence>
<dbReference type="SUPFAM" id="SSF57903">
    <property type="entry name" value="FYVE/PHD zinc finger"/>
    <property type="match status" value="1"/>
</dbReference>
<dbReference type="STRING" id="368408.Tpen_0807"/>
<reference evidence="3" key="1">
    <citation type="journal article" date="2008" name="J. Bacteriol.">
        <title>Genome sequence of Thermofilum pendens reveals an exceptional loss of biosynthetic pathways without genome reduction.</title>
        <authorList>
            <person name="Anderson I."/>
            <person name="Rodriguez J."/>
            <person name="Susanti D."/>
            <person name="Porat I."/>
            <person name="Reich C."/>
            <person name="Ulrich L.E."/>
            <person name="Elkins J.G."/>
            <person name="Mavromatis K."/>
            <person name="Lykidis A."/>
            <person name="Kim E."/>
            <person name="Thompson L.S."/>
            <person name="Nolan M."/>
            <person name="Land M."/>
            <person name="Copeland A."/>
            <person name="Lapidus A."/>
            <person name="Lucas S."/>
            <person name="Detter C."/>
            <person name="Zhulin I.B."/>
            <person name="Olsen G.J."/>
            <person name="Whitman W."/>
            <person name="Mukhopadhyay B."/>
            <person name="Bristow J."/>
            <person name="Kyrpides N."/>
        </authorList>
    </citation>
    <scope>NUCLEOTIDE SEQUENCE [LARGE SCALE GENOMIC DNA]</scope>
    <source>
        <strain evidence="3">DSM 2475 / Hrk 5</strain>
    </source>
</reference>